<proteinExistence type="predicted"/>
<dbReference type="GO" id="GO:0016020">
    <property type="term" value="C:membrane"/>
    <property type="evidence" value="ECO:0007669"/>
    <property type="project" value="InterPro"/>
</dbReference>
<evidence type="ECO:0000313" key="2">
    <source>
        <dbReference type="EMBL" id="RON88011.1"/>
    </source>
</evidence>
<dbReference type="EMBL" id="MOBY01000033">
    <property type="protein sequence ID" value="RON88011.1"/>
    <property type="molecule type" value="Genomic_DNA"/>
</dbReference>
<dbReference type="GO" id="GO:0004190">
    <property type="term" value="F:aspartic-type endopeptidase activity"/>
    <property type="evidence" value="ECO:0007669"/>
    <property type="project" value="InterPro"/>
</dbReference>
<evidence type="ECO:0000259" key="1">
    <source>
        <dbReference type="Pfam" id="PF01478"/>
    </source>
</evidence>
<dbReference type="Pfam" id="PF01478">
    <property type="entry name" value="Peptidase_A24"/>
    <property type="match status" value="1"/>
</dbReference>
<feature type="domain" description="Prepilin type IV endopeptidase peptidase" evidence="1">
    <location>
        <begin position="10"/>
        <end position="115"/>
    </location>
</feature>
<sequence>MDGFYPMYSFVLLIWLGLCAAQDARQRRIANGLTFGVAALALIWLLWTGSTWLGADAGQGGWACLIALALTLPGFFMGRMGAGDVKLMTALGLATDGLFILGVFIGAGFASVVWLLLAPRVWLHMSQGLRDRLRYLAPDKSKKLPFAPFVLVGAVFVMLWIH</sequence>
<protein>
    <submittedName>
        <fullName evidence="2">Prepilin peptidase</fullName>
    </submittedName>
</protein>
<reference evidence="2 3" key="1">
    <citation type="submission" date="2016-10" db="EMBL/GenBank/DDBJ databases">
        <title>Comparative genome analysis of multiple Pseudomonas spp. focuses on biocontrol and plant growth promoting traits.</title>
        <authorList>
            <person name="Tao X.-Y."/>
            <person name="Taylor C.G."/>
        </authorList>
    </citation>
    <scope>NUCLEOTIDE SEQUENCE [LARGE SCALE GENOMIC DNA]</scope>
    <source>
        <strain evidence="2 3">2F9</strain>
    </source>
</reference>
<dbReference type="AlphaFoldDB" id="A0A423MRY1"/>
<name>A0A423MRY1_PSEFL</name>
<dbReference type="Proteomes" id="UP000283650">
    <property type="component" value="Unassembled WGS sequence"/>
</dbReference>
<dbReference type="Gene3D" id="1.20.120.1220">
    <property type="match status" value="1"/>
</dbReference>
<comment type="caution">
    <text evidence="2">The sequence shown here is derived from an EMBL/GenBank/DDBJ whole genome shotgun (WGS) entry which is preliminary data.</text>
</comment>
<accession>A0A423MRY1</accession>
<dbReference type="InterPro" id="IPR000045">
    <property type="entry name" value="Prepilin_IV_endopep_pep"/>
</dbReference>
<evidence type="ECO:0000313" key="3">
    <source>
        <dbReference type="Proteomes" id="UP000283650"/>
    </source>
</evidence>
<organism evidence="2 3">
    <name type="scientific">Pseudomonas fluorescens</name>
    <dbReference type="NCBI Taxonomy" id="294"/>
    <lineage>
        <taxon>Bacteria</taxon>
        <taxon>Pseudomonadati</taxon>
        <taxon>Pseudomonadota</taxon>
        <taxon>Gammaproteobacteria</taxon>
        <taxon>Pseudomonadales</taxon>
        <taxon>Pseudomonadaceae</taxon>
        <taxon>Pseudomonas</taxon>
    </lineage>
</organism>
<gene>
    <name evidence="2" type="ORF">BK672_27910</name>
</gene>